<evidence type="ECO:0000256" key="1">
    <source>
        <dbReference type="ARBA" id="ARBA00004162"/>
    </source>
</evidence>
<dbReference type="InterPro" id="IPR011009">
    <property type="entry name" value="Kinase-like_dom_sf"/>
</dbReference>
<dbReference type="GO" id="GO:0051707">
    <property type="term" value="P:response to other organism"/>
    <property type="evidence" value="ECO:0007669"/>
    <property type="project" value="UniProtKB-ARBA"/>
</dbReference>
<feature type="domain" description="Protein kinase" evidence="10">
    <location>
        <begin position="1"/>
        <end position="258"/>
    </location>
</feature>
<comment type="caution">
    <text evidence="11">The sequence shown here is derived from an EMBL/GenBank/DDBJ whole genome shotgun (WGS) entry which is preliminary data.</text>
</comment>
<keyword evidence="6" id="KW-0067">ATP-binding</keyword>
<dbReference type="PANTHER" id="PTHR45631:SF202">
    <property type="entry name" value="SENESCENCE-INDUCED RECEPTOR-LIKE SERINE_THREONINE-PROTEIN KINASE"/>
    <property type="match status" value="1"/>
</dbReference>
<dbReference type="Pfam" id="PF00069">
    <property type="entry name" value="Pkinase"/>
    <property type="match status" value="1"/>
</dbReference>
<dbReference type="InterPro" id="IPR000719">
    <property type="entry name" value="Prot_kinase_dom"/>
</dbReference>
<keyword evidence="9" id="KW-1015">Disulfide bond</keyword>
<evidence type="ECO:0000256" key="4">
    <source>
        <dbReference type="ARBA" id="ARBA00022729"/>
    </source>
</evidence>
<protein>
    <submittedName>
        <fullName evidence="11">Putative leucine-rich repeat receptor-like serine/threonine-protein kinase</fullName>
    </submittedName>
</protein>
<dbReference type="Gene3D" id="3.30.200.20">
    <property type="entry name" value="Phosphorylase Kinase, domain 1"/>
    <property type="match status" value="1"/>
</dbReference>
<name>A0A314YT91_PRUYE</name>
<proteinExistence type="predicted"/>
<dbReference type="EMBL" id="PJQY01000742">
    <property type="protein sequence ID" value="PQQ08304.1"/>
    <property type="molecule type" value="Genomic_DNA"/>
</dbReference>
<evidence type="ECO:0000313" key="11">
    <source>
        <dbReference type="EMBL" id="PQQ08304.1"/>
    </source>
</evidence>
<dbReference type="GO" id="GO:0005886">
    <property type="term" value="C:plasma membrane"/>
    <property type="evidence" value="ECO:0007669"/>
    <property type="project" value="UniProtKB-SubCell"/>
</dbReference>
<keyword evidence="12" id="KW-1185">Reference proteome</keyword>
<dbReference type="STRING" id="2094558.A0A314YT91"/>
<keyword evidence="2" id="KW-1003">Cell membrane</keyword>
<reference evidence="11 12" key="1">
    <citation type="submission" date="2018-02" db="EMBL/GenBank/DDBJ databases">
        <title>Draft genome of wild Prunus yedoensis var. nudiflora.</title>
        <authorList>
            <person name="Baek S."/>
            <person name="Kim J.-H."/>
            <person name="Choi K."/>
            <person name="Kim G.-B."/>
            <person name="Cho A."/>
            <person name="Jang H."/>
            <person name="Shin C.-H."/>
            <person name="Yu H.-J."/>
            <person name="Mun J.-H."/>
        </authorList>
    </citation>
    <scope>NUCLEOTIDE SEQUENCE [LARGE SCALE GENOMIC DNA]</scope>
    <source>
        <strain evidence="12">cv. Jeju island</strain>
        <tissue evidence="11">Leaf</tissue>
    </source>
</reference>
<accession>A0A314YT91</accession>
<evidence type="ECO:0000256" key="9">
    <source>
        <dbReference type="ARBA" id="ARBA00023157"/>
    </source>
</evidence>
<dbReference type="OrthoDB" id="2013020at2759"/>
<evidence type="ECO:0000256" key="3">
    <source>
        <dbReference type="ARBA" id="ARBA00022692"/>
    </source>
</evidence>
<dbReference type="GO" id="GO:0004672">
    <property type="term" value="F:protein kinase activity"/>
    <property type="evidence" value="ECO:0007669"/>
    <property type="project" value="InterPro"/>
</dbReference>
<dbReference type="InterPro" id="IPR008271">
    <property type="entry name" value="Ser/Thr_kinase_AS"/>
</dbReference>
<dbReference type="Gene3D" id="1.10.510.10">
    <property type="entry name" value="Transferase(Phosphotransferase) domain 1"/>
    <property type="match status" value="1"/>
</dbReference>
<keyword evidence="11" id="KW-0418">Kinase</keyword>
<evidence type="ECO:0000256" key="8">
    <source>
        <dbReference type="ARBA" id="ARBA00023136"/>
    </source>
</evidence>
<dbReference type="SMART" id="SM00220">
    <property type="entry name" value="S_TKc"/>
    <property type="match status" value="1"/>
</dbReference>
<keyword evidence="7" id="KW-1133">Transmembrane helix</keyword>
<dbReference type="PROSITE" id="PS00108">
    <property type="entry name" value="PROTEIN_KINASE_ST"/>
    <property type="match status" value="1"/>
</dbReference>
<evidence type="ECO:0000256" key="6">
    <source>
        <dbReference type="ARBA" id="ARBA00022840"/>
    </source>
</evidence>
<evidence type="ECO:0000256" key="7">
    <source>
        <dbReference type="ARBA" id="ARBA00022989"/>
    </source>
</evidence>
<evidence type="ECO:0000313" key="12">
    <source>
        <dbReference type="Proteomes" id="UP000250321"/>
    </source>
</evidence>
<comment type="subcellular location">
    <subcellularLocation>
        <location evidence="1">Cell membrane</location>
        <topology evidence="1">Single-pass membrane protein</topology>
    </subcellularLocation>
</comment>
<dbReference type="PROSITE" id="PS50011">
    <property type="entry name" value="PROTEIN_KINASE_DOM"/>
    <property type="match status" value="1"/>
</dbReference>
<evidence type="ECO:0000256" key="2">
    <source>
        <dbReference type="ARBA" id="ARBA00022475"/>
    </source>
</evidence>
<keyword evidence="11" id="KW-0675">Receptor</keyword>
<keyword evidence="8" id="KW-0472">Membrane</keyword>
<evidence type="ECO:0000259" key="10">
    <source>
        <dbReference type="PROSITE" id="PS50011"/>
    </source>
</evidence>
<keyword evidence="3" id="KW-0812">Transmembrane</keyword>
<dbReference type="AlphaFoldDB" id="A0A314YT91"/>
<gene>
    <name evidence="11" type="ORF">Pyn_29625</name>
</gene>
<dbReference type="FunFam" id="1.10.510.10:FF:000468">
    <property type="entry name" value="PTI1-like tyrosine-protein kinase 3"/>
    <property type="match status" value="1"/>
</dbReference>
<keyword evidence="11" id="KW-0808">Transferase</keyword>
<evidence type="ECO:0000256" key="5">
    <source>
        <dbReference type="ARBA" id="ARBA00022741"/>
    </source>
</evidence>
<dbReference type="GO" id="GO:0005524">
    <property type="term" value="F:ATP binding"/>
    <property type="evidence" value="ECO:0007669"/>
    <property type="project" value="UniProtKB-KW"/>
</dbReference>
<sequence length="277" mass="30925">MFTYSEILKITNLERFLGRGGSCKVYYGCVDNETEVAVKLFLEPSSPQAFQQFQAEAHTSILTWEGRLQVAIDAAQGLEYLHHDCMPPIIHRDVKSTNILLNKNFKAKISDFGVSRNFTANDGTHIKTGLAGTHGYHAPEYTEKKSYLFNEKTDVYSFGIVLLEVITGRPVFSKTTEAIHIKKWVDSKLPKEHIDSIVDPMLPQEGIESIVDPRLDETFNVNSVRKAVKMAIECVSTDPNKRPTMSKSVESGNSIEIVSKSLIAVQNHHSVGQNNGN</sequence>
<keyword evidence="5" id="KW-0547">Nucleotide-binding</keyword>
<dbReference type="PANTHER" id="PTHR45631">
    <property type="entry name" value="OS07G0107800 PROTEIN-RELATED"/>
    <property type="match status" value="1"/>
</dbReference>
<dbReference type="Proteomes" id="UP000250321">
    <property type="component" value="Unassembled WGS sequence"/>
</dbReference>
<keyword evidence="4" id="KW-0732">Signal</keyword>
<dbReference type="SUPFAM" id="SSF56112">
    <property type="entry name" value="Protein kinase-like (PK-like)"/>
    <property type="match status" value="1"/>
</dbReference>
<organism evidence="11 12">
    <name type="scientific">Prunus yedoensis var. nudiflora</name>
    <dbReference type="NCBI Taxonomy" id="2094558"/>
    <lineage>
        <taxon>Eukaryota</taxon>
        <taxon>Viridiplantae</taxon>
        <taxon>Streptophyta</taxon>
        <taxon>Embryophyta</taxon>
        <taxon>Tracheophyta</taxon>
        <taxon>Spermatophyta</taxon>
        <taxon>Magnoliopsida</taxon>
        <taxon>eudicotyledons</taxon>
        <taxon>Gunneridae</taxon>
        <taxon>Pentapetalae</taxon>
        <taxon>rosids</taxon>
        <taxon>fabids</taxon>
        <taxon>Rosales</taxon>
        <taxon>Rosaceae</taxon>
        <taxon>Amygdaloideae</taxon>
        <taxon>Amygdaleae</taxon>
        <taxon>Prunus</taxon>
    </lineage>
</organism>